<dbReference type="GO" id="GO:0016787">
    <property type="term" value="F:hydrolase activity"/>
    <property type="evidence" value="ECO:0007669"/>
    <property type="project" value="UniProtKB-KW"/>
</dbReference>
<dbReference type="GO" id="GO:0000723">
    <property type="term" value="P:telomere maintenance"/>
    <property type="evidence" value="ECO:0007669"/>
    <property type="project" value="InterPro"/>
</dbReference>
<dbReference type="Pfam" id="PF05970">
    <property type="entry name" value="PIF1"/>
    <property type="match status" value="1"/>
</dbReference>
<protein>
    <recommendedName>
        <fullName evidence="1">ATP-dependent DNA helicase</fullName>
        <ecNumber evidence="1">5.6.2.3</ecNumber>
    </recommendedName>
</protein>
<feature type="domain" description="DNA helicase Pif1-like DEAD-box helicase" evidence="2">
    <location>
        <begin position="239"/>
        <end position="432"/>
    </location>
</feature>
<name>A0AAF0WQG6_DAUCS</name>
<dbReference type="Gene3D" id="2.40.50.140">
    <property type="entry name" value="Nucleic acid-binding proteins"/>
    <property type="match status" value="1"/>
</dbReference>
<dbReference type="GO" id="GO:0005524">
    <property type="term" value="F:ATP binding"/>
    <property type="evidence" value="ECO:0007669"/>
    <property type="project" value="UniProtKB-KW"/>
</dbReference>
<evidence type="ECO:0000256" key="1">
    <source>
        <dbReference type="RuleBase" id="RU363044"/>
    </source>
</evidence>
<comment type="catalytic activity">
    <reaction evidence="1">
        <text>ATP + H2O = ADP + phosphate + H(+)</text>
        <dbReference type="Rhea" id="RHEA:13065"/>
        <dbReference type="ChEBI" id="CHEBI:15377"/>
        <dbReference type="ChEBI" id="CHEBI:15378"/>
        <dbReference type="ChEBI" id="CHEBI:30616"/>
        <dbReference type="ChEBI" id="CHEBI:43474"/>
        <dbReference type="ChEBI" id="CHEBI:456216"/>
        <dbReference type="EC" id="5.6.2.3"/>
    </reaction>
</comment>
<keyword evidence="1" id="KW-0378">Hydrolase</keyword>
<evidence type="ECO:0000259" key="3">
    <source>
        <dbReference type="Pfam" id="PF21530"/>
    </source>
</evidence>
<dbReference type="GO" id="GO:0006310">
    <property type="term" value="P:DNA recombination"/>
    <property type="evidence" value="ECO:0007669"/>
    <property type="project" value="UniProtKB-KW"/>
</dbReference>
<reference evidence="4" key="1">
    <citation type="journal article" date="2016" name="Nat. Genet.">
        <title>A high-quality carrot genome assembly provides new insights into carotenoid accumulation and asterid genome evolution.</title>
        <authorList>
            <person name="Iorizzo M."/>
            <person name="Ellison S."/>
            <person name="Senalik D."/>
            <person name="Zeng P."/>
            <person name="Satapoomin P."/>
            <person name="Huang J."/>
            <person name="Bowman M."/>
            <person name="Iovene M."/>
            <person name="Sanseverino W."/>
            <person name="Cavagnaro P."/>
            <person name="Yildiz M."/>
            <person name="Macko-Podgorni A."/>
            <person name="Moranska E."/>
            <person name="Grzebelus E."/>
            <person name="Grzebelus D."/>
            <person name="Ashrafi H."/>
            <person name="Zheng Z."/>
            <person name="Cheng S."/>
            <person name="Spooner D."/>
            <person name="Van Deynze A."/>
            <person name="Simon P."/>
        </authorList>
    </citation>
    <scope>NUCLEOTIDE SEQUENCE</scope>
    <source>
        <tissue evidence="4">Leaf</tissue>
    </source>
</reference>
<dbReference type="GO" id="GO:0006281">
    <property type="term" value="P:DNA repair"/>
    <property type="evidence" value="ECO:0007669"/>
    <property type="project" value="UniProtKB-KW"/>
</dbReference>
<proteinExistence type="inferred from homology"/>
<organism evidence="4 5">
    <name type="scientific">Daucus carota subsp. sativus</name>
    <name type="common">Carrot</name>
    <dbReference type="NCBI Taxonomy" id="79200"/>
    <lineage>
        <taxon>Eukaryota</taxon>
        <taxon>Viridiplantae</taxon>
        <taxon>Streptophyta</taxon>
        <taxon>Embryophyta</taxon>
        <taxon>Tracheophyta</taxon>
        <taxon>Spermatophyta</taxon>
        <taxon>Magnoliopsida</taxon>
        <taxon>eudicotyledons</taxon>
        <taxon>Gunneridae</taxon>
        <taxon>Pentapetalae</taxon>
        <taxon>asterids</taxon>
        <taxon>campanulids</taxon>
        <taxon>Apiales</taxon>
        <taxon>Apiaceae</taxon>
        <taxon>Apioideae</taxon>
        <taxon>Scandiceae</taxon>
        <taxon>Daucinae</taxon>
        <taxon>Daucus</taxon>
        <taxon>Daucus sect. Daucus</taxon>
    </lineage>
</organism>
<dbReference type="EMBL" id="CP093345">
    <property type="protein sequence ID" value="WOG92588.1"/>
    <property type="molecule type" value="Genomic_DNA"/>
</dbReference>
<reference evidence="4" key="2">
    <citation type="submission" date="2022-03" db="EMBL/GenBank/DDBJ databases">
        <title>Draft title - Genomic analysis of global carrot germplasm unveils the trajectory of domestication and the origin of high carotenoid orange carrot.</title>
        <authorList>
            <person name="Iorizzo M."/>
            <person name="Ellison S."/>
            <person name="Senalik D."/>
            <person name="Macko-Podgorni A."/>
            <person name="Grzebelus D."/>
            <person name="Bostan H."/>
            <person name="Rolling W."/>
            <person name="Curaba J."/>
            <person name="Simon P."/>
        </authorList>
    </citation>
    <scope>NUCLEOTIDE SEQUENCE</scope>
    <source>
        <tissue evidence="4">Leaf</tissue>
    </source>
</reference>
<dbReference type="Proteomes" id="UP000077755">
    <property type="component" value="Chromosome 3"/>
</dbReference>
<keyword evidence="1" id="KW-0233">DNA recombination</keyword>
<keyword evidence="1" id="KW-0547">Nucleotide-binding</keyword>
<keyword evidence="5" id="KW-1185">Reference proteome</keyword>
<dbReference type="AlphaFoldDB" id="A0AAF0WQG6"/>
<evidence type="ECO:0000313" key="5">
    <source>
        <dbReference type="Proteomes" id="UP000077755"/>
    </source>
</evidence>
<accession>A0AAF0WQG6</accession>
<feature type="domain" description="DNA helicase Pif1-like 2B" evidence="3">
    <location>
        <begin position="436"/>
        <end position="458"/>
    </location>
</feature>
<dbReference type="InterPro" id="IPR010285">
    <property type="entry name" value="DNA_helicase_pif1-like_DEAD"/>
</dbReference>
<dbReference type="Pfam" id="PF21530">
    <property type="entry name" value="Pif1_2B_dom"/>
    <property type="match status" value="1"/>
</dbReference>
<gene>
    <name evidence="4" type="ORF">DCAR_0311861</name>
</gene>
<comment type="similarity">
    <text evidence="1">Belongs to the helicase family.</text>
</comment>
<dbReference type="PANTHER" id="PTHR10492:SF90">
    <property type="entry name" value="ATP-DEPENDENT DNA HELICASE"/>
    <property type="match status" value="1"/>
</dbReference>
<comment type="cofactor">
    <cofactor evidence="1">
        <name>Mg(2+)</name>
        <dbReference type="ChEBI" id="CHEBI:18420"/>
    </cofactor>
</comment>
<dbReference type="InterPro" id="IPR049163">
    <property type="entry name" value="Pif1-like_2B_dom"/>
</dbReference>
<dbReference type="SUPFAM" id="SSF52540">
    <property type="entry name" value="P-loop containing nucleoside triphosphate hydrolases"/>
    <property type="match status" value="2"/>
</dbReference>
<keyword evidence="1" id="KW-0347">Helicase</keyword>
<keyword evidence="1" id="KW-0234">DNA repair</keyword>
<dbReference type="EC" id="5.6.2.3" evidence="1"/>
<dbReference type="InterPro" id="IPR027417">
    <property type="entry name" value="P-loop_NTPase"/>
</dbReference>
<dbReference type="PANTHER" id="PTHR10492">
    <property type="match status" value="1"/>
</dbReference>
<dbReference type="CDD" id="cd18809">
    <property type="entry name" value="SF1_C_RecD"/>
    <property type="match status" value="1"/>
</dbReference>
<evidence type="ECO:0000259" key="2">
    <source>
        <dbReference type="Pfam" id="PF05970"/>
    </source>
</evidence>
<dbReference type="Gene3D" id="3.40.50.300">
    <property type="entry name" value="P-loop containing nucleotide triphosphate hydrolases"/>
    <property type="match status" value="1"/>
</dbReference>
<evidence type="ECO:0000313" key="4">
    <source>
        <dbReference type="EMBL" id="WOG92588.1"/>
    </source>
</evidence>
<keyword evidence="1" id="KW-0067">ATP-binding</keyword>
<dbReference type="InterPro" id="IPR012340">
    <property type="entry name" value="NA-bd_OB-fold"/>
</dbReference>
<keyword evidence="1" id="KW-0227">DNA damage</keyword>
<sequence>MVCDCTTACLHSLQPAVKWIILLIMYPLLFPAGGDGFHKNIPFGKVENGKSKNREMISMKEYYSYKFQVRTNEGNTPVNLIYFTLIHSFVHSVILYSSITGITPRLGGRLYQQYVVDAFSTIEQARLWWFRTHQTTLRTELYNKIKDSVRVGNSETSNVGKGFILPAGFVGSRRYMQQNFQDALAVCRFIGHPDIFLTMTTNPLWDEILQMMKLLPHCTPQNSPDVIARVFRLKLDQLIEDIKKNQIFGVCGLFFVYGSGGCGKTYLWRTLISKLRSERHIVLPVASSGIAATLMPGGRTAHSRFKIPIVLDEYSMCAINHKSDIAELLKRTRLIIWDEAPMQHRYTFECLDRSLKDIMKSVDSRLSELPFGGITVVLGGDLRQILPVIPQASRAEIVAACITRSRLWRLATVFQLKQNMRLNKGQNEEEVKQLIVVMLMRNLNQTLGLCNGTRMMITMVLKHCVQCVVISGAFKETRHFIPRMELSPTETKLPFKMCRKQMPLQICYAMTINKSQGQSLERVGLYLPKGAFTHGQFYVAVSRVTSPQGLRIFCNDELGNSTNITQNVVYKEVFYNISRVTTAFDLNTYQYFNLRGGKESNVQLNSPPTITSTNKSRPRNTDESIKIEKVGLLMKIIFSKHFWDEVLCKANLKFVEETEDWKQYDCTSCYSDCSKLDGRNHRCSEFKISAVISDDTGGLQVTLFDREVRTLLGKTVQQVQTKKTSITMTLCTVLQTLPLVLMSSYQPFRNRHKKRNQIFKLHR</sequence>
<dbReference type="GO" id="GO:0043139">
    <property type="term" value="F:5'-3' DNA helicase activity"/>
    <property type="evidence" value="ECO:0007669"/>
    <property type="project" value="UniProtKB-EC"/>
</dbReference>